<evidence type="ECO:0000313" key="3">
    <source>
        <dbReference type="Proteomes" id="UP000078512"/>
    </source>
</evidence>
<feature type="region of interest" description="Disordered" evidence="1">
    <location>
        <begin position="207"/>
        <end position="235"/>
    </location>
</feature>
<evidence type="ECO:0000256" key="1">
    <source>
        <dbReference type="SAM" id="MobiDB-lite"/>
    </source>
</evidence>
<proteinExistence type="predicted"/>
<feature type="compositionally biased region" description="Pro residues" evidence="1">
    <location>
        <begin position="207"/>
        <end position="217"/>
    </location>
</feature>
<feature type="compositionally biased region" description="Basic residues" evidence="1">
    <location>
        <begin position="224"/>
        <end position="233"/>
    </location>
</feature>
<feature type="compositionally biased region" description="Low complexity" evidence="1">
    <location>
        <begin position="589"/>
        <end position="599"/>
    </location>
</feature>
<protein>
    <submittedName>
        <fullName evidence="2">Uncharacterized protein</fullName>
    </submittedName>
</protein>
<feature type="region of interest" description="Disordered" evidence="1">
    <location>
        <begin position="589"/>
        <end position="616"/>
    </location>
</feature>
<feature type="region of interest" description="Disordered" evidence="1">
    <location>
        <begin position="724"/>
        <end position="754"/>
    </location>
</feature>
<feature type="compositionally biased region" description="Low complexity" evidence="1">
    <location>
        <begin position="730"/>
        <end position="751"/>
    </location>
</feature>
<feature type="compositionally biased region" description="Polar residues" evidence="1">
    <location>
        <begin position="89"/>
        <end position="101"/>
    </location>
</feature>
<accession>A0A197JTR6</accession>
<dbReference type="EMBL" id="KV442049">
    <property type="protein sequence ID" value="OAQ28378.1"/>
    <property type="molecule type" value="Genomic_DNA"/>
</dbReference>
<name>A0A197JTR6_9FUNG</name>
<dbReference type="Proteomes" id="UP000078512">
    <property type="component" value="Unassembled WGS sequence"/>
</dbReference>
<organism evidence="2 3">
    <name type="scientific">Linnemannia elongata AG-77</name>
    <dbReference type="NCBI Taxonomy" id="1314771"/>
    <lineage>
        <taxon>Eukaryota</taxon>
        <taxon>Fungi</taxon>
        <taxon>Fungi incertae sedis</taxon>
        <taxon>Mucoromycota</taxon>
        <taxon>Mortierellomycotina</taxon>
        <taxon>Mortierellomycetes</taxon>
        <taxon>Mortierellales</taxon>
        <taxon>Mortierellaceae</taxon>
        <taxon>Linnemannia</taxon>
    </lineage>
</organism>
<gene>
    <name evidence="2" type="ORF">K457DRAFT_568024</name>
</gene>
<feature type="compositionally biased region" description="Polar residues" evidence="1">
    <location>
        <begin position="600"/>
        <end position="611"/>
    </location>
</feature>
<evidence type="ECO:0000313" key="2">
    <source>
        <dbReference type="EMBL" id="OAQ28378.1"/>
    </source>
</evidence>
<keyword evidence="3" id="KW-1185">Reference proteome</keyword>
<dbReference type="OrthoDB" id="2413114at2759"/>
<sequence length="845" mass="93405">MHSSSSCSPTRFSSFTSSSPSYLFSAQPSHPLTSNHNNKRKPSFHFGLYPNCKHPTPTIMAITEFPCISSHGSVDCPRQSQHQHYHHPASTQSTPPPKQEQQSSMLISLHLLLNPYAAFDFVSGPQQPAVGSFLQPCKGLLQIAFETEYHLFGSLPHAVAMTVATTSSPSVKTAHVVSPIEGPISIYNLAQSRRRFYLHFSFSPPPSPSPSSFPSPHPCTRLNKNNKRNKSMHAHSCTLDDARSRARRCLVDRLWLNPDAPQEQQLLWDYPSGDHRSMESMESMIEDVEDVKAVKDVEDVEEEEEEEGLYLKVAQETMETALDKTLFPRLRPGIDSRLSSSSIKTLDRASRTKGDPYPLYAHAAAAMSDVTPDRRTTHTAAVALYKHDDNDEWSVFGPGVPSLTSSPLPSVSSQPLFCHTCTATPTTALSPLPCASTTTATPSLSLPPLPFPSATLYLDVSLPSSSLLLFATTKLDANLRSLSPEQPNRSTTIDEASSPYPFCSPSLSPSFIPSPLTSTFLASASSSPTLSTAATTTTTNMTTTVTGEQLVTDREQFPLRYHPSIPSPMGHFNPASSTPESLCWSSSASSAAMSSPSSSNPHRNFLNQNGERTGDCHHVSSRVAAGCDHDRSDSDSDSGVDLDLADRNGNLAIPHCHLQHQEQVDNSDMVPTDEMRLRGEIMARISPRATMMSRTLPNLREVPVWDEPVAHQIRRVQSAHMAELHRQWEDQQQQQRQAQAQVQEQQQQPLHQHQRYNSYPLMSRSVSMSRFVPVAMERTPVTPTHRSMTSLNTPVTAAEPQLRADEDMQLRTLVQGSNSLYLNYEGGILRPEEQWRRGEDDMVGR</sequence>
<reference evidence="2 3" key="1">
    <citation type="submission" date="2016-05" db="EMBL/GenBank/DDBJ databases">
        <title>Genome sequencing reveals origins of a unique bacterial endosymbiosis in the earliest lineages of terrestrial Fungi.</title>
        <authorList>
            <consortium name="DOE Joint Genome Institute"/>
            <person name="Uehling J."/>
            <person name="Gryganskyi A."/>
            <person name="Hameed K."/>
            <person name="Tschaplinski T."/>
            <person name="Misztal P."/>
            <person name="Wu S."/>
            <person name="Desiro A."/>
            <person name="Vande Pol N."/>
            <person name="Du Z.-Y."/>
            <person name="Zienkiewicz A."/>
            <person name="Zienkiewicz K."/>
            <person name="Morin E."/>
            <person name="Tisserant E."/>
            <person name="Splivallo R."/>
            <person name="Hainaut M."/>
            <person name="Henrissat B."/>
            <person name="Ohm R."/>
            <person name="Kuo A."/>
            <person name="Yan J."/>
            <person name="Lipzen A."/>
            <person name="Nolan M."/>
            <person name="Labutti K."/>
            <person name="Barry K."/>
            <person name="Goldstein A."/>
            <person name="Labbe J."/>
            <person name="Schadt C."/>
            <person name="Tuskan G."/>
            <person name="Grigoriev I."/>
            <person name="Martin F."/>
            <person name="Vilgalys R."/>
            <person name="Bonito G."/>
        </authorList>
    </citation>
    <scope>NUCLEOTIDE SEQUENCE [LARGE SCALE GENOMIC DNA]</scope>
    <source>
        <strain evidence="2 3">AG-77</strain>
    </source>
</reference>
<dbReference type="AlphaFoldDB" id="A0A197JTR6"/>
<feature type="region of interest" description="Disordered" evidence="1">
    <location>
        <begin position="78"/>
        <end position="101"/>
    </location>
</feature>